<dbReference type="AlphaFoldDB" id="A0A7R8W9V9"/>
<organism evidence="7">
    <name type="scientific">Cyprideis torosa</name>
    <dbReference type="NCBI Taxonomy" id="163714"/>
    <lineage>
        <taxon>Eukaryota</taxon>
        <taxon>Metazoa</taxon>
        <taxon>Ecdysozoa</taxon>
        <taxon>Arthropoda</taxon>
        <taxon>Crustacea</taxon>
        <taxon>Oligostraca</taxon>
        <taxon>Ostracoda</taxon>
        <taxon>Podocopa</taxon>
        <taxon>Podocopida</taxon>
        <taxon>Cytherocopina</taxon>
        <taxon>Cytheroidea</taxon>
        <taxon>Cytherideidae</taxon>
        <taxon>Cyprideis</taxon>
    </lineage>
</organism>
<sequence length="479" mass="54537">MALKALIVLLTVVQGSLGRFMYEEEPLLYDTFPEGFAWGVSTSAYQIEGAVNEDGKGLNIWDTFIARNNLTDASVTCDSYHKWQDDIELMTALGVSHYRFSISWARILPEGVGTVNPLGVQWYSNFVDGLLEAGIEPMVTLYHWDLPQALEDLGGWLSDASSDWFLEYADAVFGALGDRAAATNSKSNEGEFPYIVAHNVLRSHGKAYRLYEEKYAASQNGQVGITLDVNYGYPDYPGAEDAAERSIEFKLGWFADPILLRDYPASMRLRIDRKSEEQGFSQSRLPYFTEEEKDMISGTADFLGINYYTGAVVGPSDNDINWVSYFADSDTYSYMDDSWFKTGSGWLTLAPFSLRQMMVYVKNRYGDIPVYITENGVSDRAGNLDDMHRVFYYKHYINNILKAIKIDGCNVVGYMAWSLMDNFEWNLGYTEKFGLHYIDFEDPERTRLQKNSAKWYAELIRNNGFVDKEECVLEKDDQP</sequence>
<evidence type="ECO:0000256" key="6">
    <source>
        <dbReference type="RuleBase" id="RU004468"/>
    </source>
</evidence>
<dbReference type="InterPro" id="IPR018120">
    <property type="entry name" value="Glyco_hydro_1_AS"/>
</dbReference>
<comment type="similarity">
    <text evidence="1 5">Belongs to the glycosyl hydrolase 1 family.</text>
</comment>
<keyword evidence="3 6" id="KW-0378">Hydrolase</keyword>
<dbReference type="InterPro" id="IPR017853">
    <property type="entry name" value="GH"/>
</dbReference>
<dbReference type="EC" id="3.2.1.21" evidence="2"/>
<dbReference type="InterPro" id="IPR001360">
    <property type="entry name" value="Glyco_hydro_1"/>
</dbReference>
<dbReference type="PROSITE" id="PS00653">
    <property type="entry name" value="GLYCOSYL_HYDROL_F1_2"/>
    <property type="match status" value="1"/>
</dbReference>
<name>A0A7R8W9V9_9CRUS</name>
<evidence type="ECO:0000256" key="5">
    <source>
        <dbReference type="RuleBase" id="RU003690"/>
    </source>
</evidence>
<dbReference type="OrthoDB" id="65569at2759"/>
<dbReference type="PANTHER" id="PTHR10353">
    <property type="entry name" value="GLYCOSYL HYDROLASE"/>
    <property type="match status" value="1"/>
</dbReference>
<dbReference type="SUPFAM" id="SSF51445">
    <property type="entry name" value="(Trans)glycosidases"/>
    <property type="match status" value="1"/>
</dbReference>
<evidence type="ECO:0000256" key="1">
    <source>
        <dbReference type="ARBA" id="ARBA00010838"/>
    </source>
</evidence>
<evidence type="ECO:0000256" key="2">
    <source>
        <dbReference type="ARBA" id="ARBA00012744"/>
    </source>
</evidence>
<keyword evidence="4 6" id="KW-0326">Glycosidase</keyword>
<reference evidence="7" key="1">
    <citation type="submission" date="2020-11" db="EMBL/GenBank/DDBJ databases">
        <authorList>
            <person name="Tran Van P."/>
        </authorList>
    </citation>
    <scope>NUCLEOTIDE SEQUENCE</scope>
</reference>
<dbReference type="EMBL" id="OB661017">
    <property type="protein sequence ID" value="CAD7227053.1"/>
    <property type="molecule type" value="Genomic_DNA"/>
</dbReference>
<accession>A0A7R8W9V9</accession>
<dbReference type="GO" id="GO:0005975">
    <property type="term" value="P:carbohydrate metabolic process"/>
    <property type="evidence" value="ECO:0007669"/>
    <property type="project" value="InterPro"/>
</dbReference>
<dbReference type="InterPro" id="IPR033132">
    <property type="entry name" value="GH_1_N_CS"/>
</dbReference>
<dbReference type="Pfam" id="PF00232">
    <property type="entry name" value="Glyco_hydro_1"/>
    <property type="match status" value="1"/>
</dbReference>
<protein>
    <recommendedName>
        <fullName evidence="2">beta-glucosidase</fullName>
        <ecNumber evidence="2">3.2.1.21</ecNumber>
    </recommendedName>
</protein>
<dbReference type="PROSITE" id="PS00572">
    <property type="entry name" value="GLYCOSYL_HYDROL_F1_1"/>
    <property type="match status" value="1"/>
</dbReference>
<dbReference type="GO" id="GO:0008422">
    <property type="term" value="F:beta-glucosidase activity"/>
    <property type="evidence" value="ECO:0007669"/>
    <property type="project" value="TreeGrafter"/>
</dbReference>
<evidence type="ECO:0000313" key="7">
    <source>
        <dbReference type="EMBL" id="CAD7227053.1"/>
    </source>
</evidence>
<dbReference type="PRINTS" id="PR00131">
    <property type="entry name" value="GLHYDRLASE1"/>
</dbReference>
<dbReference type="PANTHER" id="PTHR10353:SF36">
    <property type="entry name" value="LP05116P"/>
    <property type="match status" value="1"/>
</dbReference>
<dbReference type="Gene3D" id="3.20.20.80">
    <property type="entry name" value="Glycosidases"/>
    <property type="match status" value="2"/>
</dbReference>
<gene>
    <name evidence="7" type="ORF">CTOB1V02_LOCUS4964</name>
</gene>
<evidence type="ECO:0000256" key="4">
    <source>
        <dbReference type="ARBA" id="ARBA00023295"/>
    </source>
</evidence>
<evidence type="ECO:0000256" key="3">
    <source>
        <dbReference type="ARBA" id="ARBA00022801"/>
    </source>
</evidence>
<proteinExistence type="inferred from homology"/>